<accession>A0A9D5Z007</accession>
<proteinExistence type="predicted"/>
<dbReference type="CDD" id="cd00761">
    <property type="entry name" value="Glyco_tranf_GTA_type"/>
    <property type="match status" value="1"/>
</dbReference>
<evidence type="ECO:0000313" key="5">
    <source>
        <dbReference type="Proteomes" id="UP000822993"/>
    </source>
</evidence>
<name>A0A9D5Z007_9CELL</name>
<sequence>MASQPFLTIIVPMHNAQHKMGPCLDSLRDLDLEVAHEVIFVDDSSSDGTFERLLEESSDIDQWRVLRTEENSGTPSVGRNMGIDAARGEWLFFLDGDDAIRPRGINAAVDRALRDDVDIVRGSVDLHYVGVRELTIDRIRPEALVGDKLARVSAIAKHQSLTCMALIRRSLVVENGVQFDQAVRMGEDIVFTAELLTCASDVDYVDMPLFQYWRRQAGGNSAMHSLGSREVSELAHSWTRVEEFFRGLGLSYIELHGASTIGYALRQLIQHRREEISRDAFTQLAAFFSKYRDSVAALVIPERVESIIDALVCDDYIAFVHEIRPRMLIAGHDLKFIRDAEPELSSVFNIRYDEWPSERVHDVSESRAGAAWADVVWCEWLTACAVWYSNNVTPGTKLIVRVHRYELGRDYGFQINEASVSAFVTIAPHCYEDVVDRFGYARSKVRFIPNYYRTSDYLRGEGIERLKRLAMIGIAPRRKGYLAGLQVLNELRASGEDYTLSVLGRAPNEYPWIDSDPEERAYYAACESYIEDMGLREAVKFEGWVDTYTATKEFGFVLSMSEHEGSHVGPGEAFCAGNQGLFLPWRGVEYVYPEQFVFSTTSEMVHHIRSSQNLADFQVLAEKGRSYMVDTYDVSAFLDRVVDLWRSL</sequence>
<reference evidence="4 5" key="1">
    <citation type="submission" date="2020-08" db="EMBL/GenBank/DDBJ databases">
        <title>A Genomic Blueprint of the Chicken Gut Microbiome.</title>
        <authorList>
            <person name="Gilroy R."/>
            <person name="Ravi A."/>
            <person name="Getino M."/>
            <person name="Pursley I."/>
            <person name="Horton D.L."/>
            <person name="Alikhan N.-F."/>
            <person name="Baker D."/>
            <person name="Gharbi K."/>
            <person name="Hall N."/>
            <person name="Watson M."/>
            <person name="Adriaenssens E.M."/>
            <person name="Foster-Nyarko E."/>
            <person name="Jarju S."/>
            <person name="Secka A."/>
            <person name="Antonio M."/>
            <person name="Oren A."/>
            <person name="Chaudhuri R."/>
            <person name="La Ragione R.M."/>
            <person name="Hildebrand F."/>
            <person name="Pallen M.J."/>
        </authorList>
    </citation>
    <scope>NUCLEOTIDE SEQUENCE [LARGE SCALE GENOMIC DNA]</scope>
    <source>
        <strain evidence="4 5">Sa1BUA8</strain>
    </source>
</reference>
<organism evidence="4 5">
    <name type="scientific">Oerskovia douganii</name>
    <dbReference type="NCBI Taxonomy" id="2762210"/>
    <lineage>
        <taxon>Bacteria</taxon>
        <taxon>Bacillati</taxon>
        <taxon>Actinomycetota</taxon>
        <taxon>Actinomycetes</taxon>
        <taxon>Micrococcales</taxon>
        <taxon>Cellulomonadaceae</taxon>
        <taxon>Oerskovia</taxon>
    </lineage>
</organism>
<dbReference type="EMBL" id="JACSPN010000020">
    <property type="protein sequence ID" value="MBE7701497.1"/>
    <property type="molecule type" value="Genomic_DNA"/>
</dbReference>
<dbReference type="SUPFAM" id="SSF53756">
    <property type="entry name" value="UDP-Glycosyltransferase/glycogen phosphorylase"/>
    <property type="match status" value="1"/>
</dbReference>
<dbReference type="InterPro" id="IPR001173">
    <property type="entry name" value="Glyco_trans_2-like"/>
</dbReference>
<dbReference type="SUPFAM" id="SSF53448">
    <property type="entry name" value="Nucleotide-diphospho-sugar transferases"/>
    <property type="match status" value="1"/>
</dbReference>
<dbReference type="RefSeq" id="WP_193720742.1">
    <property type="nucleotide sequence ID" value="NZ_JACSPN010000020.1"/>
</dbReference>
<dbReference type="GO" id="GO:0016757">
    <property type="term" value="F:glycosyltransferase activity"/>
    <property type="evidence" value="ECO:0007669"/>
    <property type="project" value="UniProtKB-KW"/>
</dbReference>
<evidence type="ECO:0000313" key="4">
    <source>
        <dbReference type="EMBL" id="MBE7701497.1"/>
    </source>
</evidence>
<protein>
    <submittedName>
        <fullName evidence="4">Glycosyltransferase</fullName>
    </submittedName>
</protein>
<dbReference type="Pfam" id="PF00535">
    <property type="entry name" value="Glycos_transf_2"/>
    <property type="match status" value="1"/>
</dbReference>
<comment type="caution">
    <text evidence="4">The sequence shown here is derived from an EMBL/GenBank/DDBJ whole genome shotgun (WGS) entry which is preliminary data.</text>
</comment>
<dbReference type="Gene3D" id="3.90.550.10">
    <property type="entry name" value="Spore Coat Polysaccharide Biosynthesis Protein SpsA, Chain A"/>
    <property type="match status" value="1"/>
</dbReference>
<dbReference type="InterPro" id="IPR029044">
    <property type="entry name" value="Nucleotide-diphossugar_trans"/>
</dbReference>
<dbReference type="AlphaFoldDB" id="A0A9D5Z007"/>
<dbReference type="PANTHER" id="PTHR22916">
    <property type="entry name" value="GLYCOSYLTRANSFERASE"/>
    <property type="match status" value="1"/>
</dbReference>
<dbReference type="Proteomes" id="UP000822993">
    <property type="component" value="Unassembled WGS sequence"/>
</dbReference>
<feature type="domain" description="Glycosyltransferase 2-like" evidence="3">
    <location>
        <begin position="8"/>
        <end position="172"/>
    </location>
</feature>
<dbReference type="PANTHER" id="PTHR22916:SF51">
    <property type="entry name" value="GLYCOSYLTRANSFERASE EPSH-RELATED"/>
    <property type="match status" value="1"/>
</dbReference>
<keyword evidence="2" id="KW-0808">Transferase</keyword>
<evidence type="ECO:0000256" key="2">
    <source>
        <dbReference type="ARBA" id="ARBA00022679"/>
    </source>
</evidence>
<evidence type="ECO:0000256" key="1">
    <source>
        <dbReference type="ARBA" id="ARBA00022676"/>
    </source>
</evidence>
<keyword evidence="5" id="KW-1185">Reference proteome</keyword>
<gene>
    <name evidence="4" type="ORF">H9623_14485</name>
</gene>
<dbReference type="Gene3D" id="3.40.50.2000">
    <property type="entry name" value="Glycogen Phosphorylase B"/>
    <property type="match status" value="1"/>
</dbReference>
<keyword evidence="1" id="KW-0328">Glycosyltransferase</keyword>
<evidence type="ECO:0000259" key="3">
    <source>
        <dbReference type="Pfam" id="PF00535"/>
    </source>
</evidence>